<dbReference type="Gene3D" id="1.25.40.10">
    <property type="entry name" value="Tetratricopeptide repeat domain"/>
    <property type="match status" value="1"/>
</dbReference>
<sequence length="478" mass="52208">MSNHSQLEFWRQTPQEKRLAISSIHVTAPAAGLRRIPAGFYVAVEVDGNVWRTTVKAEIPSSHVVQWDEVFVLPADNSAVVSLRIFAAYEFERMLGRGELMHEAKLTVGELLRHSNQFLPILFSPDASGSMSTTLLVKVDRDIGDETDATQFGQRYSPGSDESQRLGKMTETGQNLLICYRRTRCISDYHEATEQLRLTLDHCGSDHPDRAAALTNLADALTIHPHIEDSDIAIDAPISLYREALGLRQPGHPDRSLLLRKLGLALLYRSNIRKNPADVMEGLELLNRAQGAYPDDSTGMKPVIGPIRSATDSIPRSNRSSPVPTSPPSPPSHVSTISTASQPHKFPEALGRTADISERSASVSMRMVNGDSLPRHGQAEPSGDEKAFAAVPWNEIKAPLPACHSTPVPSHSGIPFSAKAPHLPPVIPSRVGSAMPMAPPVDMRVMQPQHLASKSASSIYIGLVAIFISLCFLLFMTR</sequence>
<dbReference type="OrthoDB" id="2659278at2759"/>
<accession>A0A1J8QK78</accession>
<dbReference type="AlphaFoldDB" id="A0A1J8QK78"/>
<name>A0A1J8QK78_9AGAM</name>
<keyword evidence="2" id="KW-0812">Transmembrane</keyword>
<dbReference type="STRING" id="180088.A0A1J8QK78"/>
<keyword evidence="2" id="KW-0472">Membrane</keyword>
<evidence type="ECO:0000313" key="4">
    <source>
        <dbReference type="Proteomes" id="UP000183567"/>
    </source>
</evidence>
<dbReference type="InterPro" id="IPR011990">
    <property type="entry name" value="TPR-like_helical_dom_sf"/>
</dbReference>
<protein>
    <recommendedName>
        <fullName evidence="5">C2 domain-containing protein</fullName>
    </recommendedName>
</protein>
<comment type="caution">
    <text evidence="3">The sequence shown here is derived from an EMBL/GenBank/DDBJ whole genome shotgun (WGS) entry which is preliminary data.</text>
</comment>
<keyword evidence="4" id="KW-1185">Reference proteome</keyword>
<evidence type="ECO:0000313" key="3">
    <source>
        <dbReference type="EMBL" id="OJA21341.1"/>
    </source>
</evidence>
<feature type="region of interest" description="Disordered" evidence="1">
    <location>
        <begin position="296"/>
        <end position="347"/>
    </location>
</feature>
<reference evidence="3 4" key="1">
    <citation type="submission" date="2016-03" db="EMBL/GenBank/DDBJ databases">
        <title>Comparative genomics of the ectomycorrhizal sister species Rhizopogon vinicolor and Rhizopogon vesiculosus (Basidiomycota: Boletales) reveals a divergence of the mating type B locus.</title>
        <authorList>
            <person name="Mujic A.B."/>
            <person name="Kuo A."/>
            <person name="Tritt A."/>
            <person name="Lipzen A."/>
            <person name="Chen C."/>
            <person name="Johnson J."/>
            <person name="Sharma A."/>
            <person name="Barry K."/>
            <person name="Grigoriev I.V."/>
            <person name="Spatafora J.W."/>
        </authorList>
    </citation>
    <scope>NUCLEOTIDE SEQUENCE [LARGE SCALE GENOMIC DNA]</scope>
    <source>
        <strain evidence="3 4">AM-OR11-056</strain>
    </source>
</reference>
<gene>
    <name evidence="3" type="ORF">AZE42_07119</name>
</gene>
<dbReference type="Proteomes" id="UP000183567">
    <property type="component" value="Unassembled WGS sequence"/>
</dbReference>
<evidence type="ECO:0008006" key="5">
    <source>
        <dbReference type="Google" id="ProtNLM"/>
    </source>
</evidence>
<evidence type="ECO:0000256" key="2">
    <source>
        <dbReference type="SAM" id="Phobius"/>
    </source>
</evidence>
<feature type="transmembrane region" description="Helical" evidence="2">
    <location>
        <begin position="457"/>
        <end position="476"/>
    </location>
</feature>
<dbReference type="EMBL" id="LVVM01000189">
    <property type="protein sequence ID" value="OJA21341.1"/>
    <property type="molecule type" value="Genomic_DNA"/>
</dbReference>
<organism evidence="3 4">
    <name type="scientific">Rhizopogon vesiculosus</name>
    <dbReference type="NCBI Taxonomy" id="180088"/>
    <lineage>
        <taxon>Eukaryota</taxon>
        <taxon>Fungi</taxon>
        <taxon>Dikarya</taxon>
        <taxon>Basidiomycota</taxon>
        <taxon>Agaricomycotina</taxon>
        <taxon>Agaricomycetes</taxon>
        <taxon>Agaricomycetidae</taxon>
        <taxon>Boletales</taxon>
        <taxon>Suillineae</taxon>
        <taxon>Rhizopogonaceae</taxon>
        <taxon>Rhizopogon</taxon>
    </lineage>
</organism>
<evidence type="ECO:0000256" key="1">
    <source>
        <dbReference type="SAM" id="MobiDB-lite"/>
    </source>
</evidence>
<proteinExistence type="predicted"/>
<keyword evidence="2" id="KW-1133">Transmembrane helix</keyword>